<evidence type="ECO:0000313" key="2">
    <source>
        <dbReference type="Proteomes" id="UP001597299"/>
    </source>
</evidence>
<dbReference type="RefSeq" id="WP_213356147.1">
    <property type="nucleotide sequence ID" value="NZ_JAHBGB010000044.1"/>
</dbReference>
<name>A0ABW4Z359_9HYPH</name>
<accession>A0ABW4Z359</accession>
<reference evidence="2" key="1">
    <citation type="journal article" date="2019" name="Int. J. Syst. Evol. Microbiol.">
        <title>The Global Catalogue of Microorganisms (GCM) 10K type strain sequencing project: providing services to taxonomists for standard genome sequencing and annotation.</title>
        <authorList>
            <consortium name="The Broad Institute Genomics Platform"/>
            <consortium name="The Broad Institute Genome Sequencing Center for Infectious Disease"/>
            <person name="Wu L."/>
            <person name="Ma J."/>
        </authorList>
    </citation>
    <scope>NUCLEOTIDE SEQUENCE [LARGE SCALE GENOMIC DNA]</scope>
    <source>
        <strain evidence="2">CCM 7435</strain>
    </source>
</reference>
<gene>
    <name evidence="1" type="ORF">ACFSNC_20995</name>
</gene>
<sequence>MSNVDEGMPFTFSKPVESFGDQITSVVFRPPTGEEIRRLNIPMVMSADGTQIDFHMDRVGKYAALLATPPLSPLAVNKIPPGDWLPMAAAIAPFFTPS</sequence>
<dbReference type="Pfam" id="PF10109">
    <property type="entry name" value="Phage_TAC_7"/>
    <property type="match status" value="1"/>
</dbReference>
<proteinExistence type="predicted"/>
<organism evidence="1 2">
    <name type="scientific">Ancylobacter oerskovii</name>
    <dbReference type="NCBI Taxonomy" id="459519"/>
    <lineage>
        <taxon>Bacteria</taxon>
        <taxon>Pseudomonadati</taxon>
        <taxon>Pseudomonadota</taxon>
        <taxon>Alphaproteobacteria</taxon>
        <taxon>Hyphomicrobiales</taxon>
        <taxon>Xanthobacteraceae</taxon>
        <taxon>Ancylobacter</taxon>
    </lineage>
</organism>
<protein>
    <submittedName>
        <fullName evidence="1">Phage tail assembly protein</fullName>
    </submittedName>
</protein>
<dbReference type="Proteomes" id="UP001597299">
    <property type="component" value="Unassembled WGS sequence"/>
</dbReference>
<dbReference type="EMBL" id="JBHUHD010000001">
    <property type="protein sequence ID" value="MFD2142892.1"/>
    <property type="molecule type" value="Genomic_DNA"/>
</dbReference>
<comment type="caution">
    <text evidence="1">The sequence shown here is derived from an EMBL/GenBank/DDBJ whole genome shotgun (WGS) entry which is preliminary data.</text>
</comment>
<keyword evidence="2" id="KW-1185">Reference proteome</keyword>
<evidence type="ECO:0000313" key="1">
    <source>
        <dbReference type="EMBL" id="MFD2142892.1"/>
    </source>
</evidence>
<dbReference type="InterPro" id="IPR019289">
    <property type="entry name" value="Phage_tail_E/E"/>
</dbReference>